<proteinExistence type="predicted"/>
<feature type="non-terminal residue" evidence="2">
    <location>
        <position position="1"/>
    </location>
</feature>
<evidence type="ECO:0000256" key="1">
    <source>
        <dbReference type="SAM" id="MobiDB-lite"/>
    </source>
</evidence>
<dbReference type="EMBL" id="LXQA010125689">
    <property type="protein sequence ID" value="MCI21583.1"/>
    <property type="molecule type" value="Genomic_DNA"/>
</dbReference>
<keyword evidence="3" id="KW-1185">Reference proteome</keyword>
<evidence type="ECO:0000313" key="2">
    <source>
        <dbReference type="EMBL" id="MCI21583.1"/>
    </source>
</evidence>
<feature type="compositionally biased region" description="Low complexity" evidence="1">
    <location>
        <begin position="129"/>
        <end position="142"/>
    </location>
</feature>
<protein>
    <submittedName>
        <fullName evidence="2">Keratin type I cytoskeletal 9-like</fullName>
    </submittedName>
</protein>
<name>A0A392QB35_9FABA</name>
<sequence>FEDNKNSRVVALEQDFSSTRIENFPNVSAYCQRLKQLSDQLNNVGAPVSSNRLVLQLVFGLSEPYSGVATLIHQTNPLPSFFQARSMLTLEESGLAKMHSTSSPTALHTAVPRESDDSAQQRSNRRQNNRSGFGRNRNNQTRTRGRGQRGGSRSNGPSWTSQPWQQPQYLPWSPWGWTPPP</sequence>
<reference evidence="2 3" key="1">
    <citation type="journal article" date="2018" name="Front. Plant Sci.">
        <title>Red Clover (Trifolium pratense) and Zigzag Clover (T. medium) - A Picture of Genomic Similarities and Differences.</title>
        <authorList>
            <person name="Dluhosova J."/>
            <person name="Istvanek J."/>
            <person name="Nedelnik J."/>
            <person name="Repkova J."/>
        </authorList>
    </citation>
    <scope>NUCLEOTIDE SEQUENCE [LARGE SCALE GENOMIC DNA]</scope>
    <source>
        <strain evidence="3">cv. 10/8</strain>
        <tissue evidence="2">Leaf</tissue>
    </source>
</reference>
<feature type="region of interest" description="Disordered" evidence="1">
    <location>
        <begin position="95"/>
        <end position="181"/>
    </location>
</feature>
<keyword evidence="2" id="KW-0416">Keratin</keyword>
<dbReference type="AlphaFoldDB" id="A0A392QB35"/>
<feature type="compositionally biased region" description="Low complexity" evidence="1">
    <location>
        <begin position="151"/>
        <end position="168"/>
    </location>
</feature>
<comment type="caution">
    <text evidence="2">The sequence shown here is derived from an EMBL/GenBank/DDBJ whole genome shotgun (WGS) entry which is preliminary data.</text>
</comment>
<dbReference type="PANTHER" id="PTHR47481">
    <property type="match status" value="1"/>
</dbReference>
<dbReference type="Proteomes" id="UP000265520">
    <property type="component" value="Unassembled WGS sequence"/>
</dbReference>
<dbReference type="GO" id="GO:0005882">
    <property type="term" value="C:intermediate filament"/>
    <property type="evidence" value="ECO:0007669"/>
    <property type="project" value="UniProtKB-KW"/>
</dbReference>
<evidence type="ECO:0000313" key="3">
    <source>
        <dbReference type="Proteomes" id="UP000265520"/>
    </source>
</evidence>
<dbReference type="PANTHER" id="PTHR47481:SF10">
    <property type="entry name" value="COPIA-LIKE POLYPROTEIN_RETROTRANSPOSON"/>
    <property type="match status" value="1"/>
</dbReference>
<organism evidence="2 3">
    <name type="scientific">Trifolium medium</name>
    <dbReference type="NCBI Taxonomy" id="97028"/>
    <lineage>
        <taxon>Eukaryota</taxon>
        <taxon>Viridiplantae</taxon>
        <taxon>Streptophyta</taxon>
        <taxon>Embryophyta</taxon>
        <taxon>Tracheophyta</taxon>
        <taxon>Spermatophyta</taxon>
        <taxon>Magnoliopsida</taxon>
        <taxon>eudicotyledons</taxon>
        <taxon>Gunneridae</taxon>
        <taxon>Pentapetalae</taxon>
        <taxon>rosids</taxon>
        <taxon>fabids</taxon>
        <taxon>Fabales</taxon>
        <taxon>Fabaceae</taxon>
        <taxon>Papilionoideae</taxon>
        <taxon>50 kb inversion clade</taxon>
        <taxon>NPAAA clade</taxon>
        <taxon>Hologalegina</taxon>
        <taxon>IRL clade</taxon>
        <taxon>Trifolieae</taxon>
        <taxon>Trifolium</taxon>
    </lineage>
</organism>
<accession>A0A392QB35</accession>
<dbReference type="Pfam" id="PF14223">
    <property type="entry name" value="Retrotran_gag_2"/>
    <property type="match status" value="1"/>
</dbReference>